<dbReference type="AlphaFoldDB" id="A0A934JYN5"/>
<dbReference type="EMBL" id="JAEKNR010000103">
    <property type="protein sequence ID" value="MBJ7598301.1"/>
    <property type="molecule type" value="Genomic_DNA"/>
</dbReference>
<gene>
    <name evidence="2" type="ORF">JF922_09485</name>
</gene>
<keyword evidence="1" id="KW-0812">Transmembrane</keyword>
<organism evidence="2 3">
    <name type="scientific">Candidatus Nephthysia bennettiae</name>
    <dbReference type="NCBI Taxonomy" id="3127016"/>
    <lineage>
        <taxon>Bacteria</taxon>
        <taxon>Bacillati</taxon>
        <taxon>Candidatus Dormiibacterota</taxon>
        <taxon>Candidatus Dormibacteria</taxon>
        <taxon>Candidatus Dormibacterales</taxon>
        <taxon>Candidatus Dormibacteraceae</taxon>
        <taxon>Candidatus Nephthysia</taxon>
    </lineage>
</organism>
<protein>
    <submittedName>
        <fullName evidence="2">Uncharacterized protein</fullName>
    </submittedName>
</protein>
<evidence type="ECO:0000313" key="3">
    <source>
        <dbReference type="Proteomes" id="UP000612893"/>
    </source>
</evidence>
<feature type="transmembrane region" description="Helical" evidence="1">
    <location>
        <begin position="85"/>
        <end position="106"/>
    </location>
</feature>
<evidence type="ECO:0000313" key="2">
    <source>
        <dbReference type="EMBL" id="MBJ7598301.1"/>
    </source>
</evidence>
<evidence type="ECO:0000256" key="1">
    <source>
        <dbReference type="SAM" id="Phobius"/>
    </source>
</evidence>
<name>A0A934JYN5_9BACT</name>
<keyword evidence="1" id="KW-1133">Transmembrane helix</keyword>
<keyword evidence="3" id="KW-1185">Reference proteome</keyword>
<proteinExistence type="predicted"/>
<dbReference type="Proteomes" id="UP000612893">
    <property type="component" value="Unassembled WGS sequence"/>
</dbReference>
<reference evidence="2" key="1">
    <citation type="submission" date="2020-10" db="EMBL/GenBank/DDBJ databases">
        <title>Ca. Dormibacterota MAGs.</title>
        <authorList>
            <person name="Montgomery K."/>
        </authorList>
    </citation>
    <scope>NUCLEOTIDE SEQUENCE [LARGE SCALE GENOMIC DNA]</scope>
    <source>
        <strain evidence="2">SC8812_S17_10</strain>
    </source>
</reference>
<sequence length="165" mass="17970">MIWGRRLNARQVREAVFLIIGVSTPIGILAVNGSAFIMDHLTQFRVAIGVCALASGLSLNGLGAWAALNRGRRFAPDLYAEYRHWLIAGATLIVIGWSVFGAYLTYQSMTDRHQLPNLYAVLTAIWLLILPVAITFVSRRLNLLARDGPPAPQDASPEAAKPSSS</sequence>
<feature type="transmembrane region" description="Helical" evidence="1">
    <location>
        <begin position="44"/>
        <end position="65"/>
    </location>
</feature>
<accession>A0A934JYN5</accession>
<dbReference type="RefSeq" id="WP_338201193.1">
    <property type="nucleotide sequence ID" value="NZ_JAEKNR010000103.1"/>
</dbReference>
<comment type="caution">
    <text evidence="2">The sequence shown here is derived from an EMBL/GenBank/DDBJ whole genome shotgun (WGS) entry which is preliminary data.</text>
</comment>
<feature type="transmembrane region" description="Helical" evidence="1">
    <location>
        <begin position="15"/>
        <end position="38"/>
    </location>
</feature>
<feature type="transmembrane region" description="Helical" evidence="1">
    <location>
        <begin position="118"/>
        <end position="137"/>
    </location>
</feature>
<keyword evidence="1" id="KW-0472">Membrane</keyword>